<dbReference type="Gene3D" id="2.30.29.30">
    <property type="entry name" value="Pleckstrin-homology domain (PH domain)/Phosphotyrosine-binding domain (PTB)"/>
    <property type="match status" value="1"/>
</dbReference>
<proteinExistence type="predicted"/>
<evidence type="ECO:0000313" key="5">
    <source>
        <dbReference type="Proteomes" id="UP000015101"/>
    </source>
</evidence>
<evidence type="ECO:0008006" key="6">
    <source>
        <dbReference type="Google" id="ProtNLM"/>
    </source>
</evidence>
<reference evidence="5" key="1">
    <citation type="submission" date="2012-12" db="EMBL/GenBank/DDBJ databases">
        <authorList>
            <person name="Hellsten U."/>
            <person name="Grimwood J."/>
            <person name="Chapman J.A."/>
            <person name="Shapiro H."/>
            <person name="Aerts A."/>
            <person name="Otillar R.P."/>
            <person name="Terry A.Y."/>
            <person name="Boore J.L."/>
            <person name="Simakov O."/>
            <person name="Marletaz F."/>
            <person name="Cho S.-J."/>
            <person name="Edsinger-Gonzales E."/>
            <person name="Havlak P."/>
            <person name="Kuo D.-H."/>
            <person name="Larsson T."/>
            <person name="Lv J."/>
            <person name="Arendt D."/>
            <person name="Savage R."/>
            <person name="Osoegawa K."/>
            <person name="de Jong P."/>
            <person name="Lindberg D.R."/>
            <person name="Seaver E.C."/>
            <person name="Weisblat D.A."/>
            <person name="Putnam N.H."/>
            <person name="Grigoriev I.V."/>
            <person name="Rokhsar D.S."/>
        </authorList>
    </citation>
    <scope>NUCLEOTIDE SEQUENCE</scope>
</reference>
<evidence type="ECO:0000256" key="2">
    <source>
        <dbReference type="ARBA" id="ARBA00023136"/>
    </source>
</evidence>
<gene>
    <name evidence="4" type="primary">20202404</name>
    <name evidence="3" type="ORF">HELRODRAFT_168557</name>
</gene>
<sequence>MACLINNLIRLKMTACRYEAEELQVVKAGFLRKYKKGFLSKGFKAVYVELTRDSYFMWYRDQTSYKRDGILHLKTVCDYLAVGPYTRSVPGRPNLSRHVNERHLLAVPSTPCRNSLVHWFLCANDADLKGLIYLTVSNAVIFKYPVSGLGKLQSACVPRSYFMSKKRSTRHYDQKKRKRNHKSYKILPWVEKIAIKVHMRPFEDGIVLNAALTAKNLPTPDLS</sequence>
<dbReference type="InterPro" id="IPR011993">
    <property type="entry name" value="PH-like_dom_sf"/>
</dbReference>
<protein>
    <recommendedName>
        <fullName evidence="6">PH domain-containing protein</fullName>
    </recommendedName>
</protein>
<evidence type="ECO:0000313" key="3">
    <source>
        <dbReference type="EMBL" id="ESO09555.1"/>
    </source>
</evidence>
<dbReference type="EMBL" id="AMQM01002988">
    <property type="status" value="NOT_ANNOTATED_CDS"/>
    <property type="molecule type" value="Genomic_DNA"/>
</dbReference>
<accession>T1F0Q4</accession>
<dbReference type="InterPro" id="IPR039680">
    <property type="entry name" value="PLEKHB1/2"/>
</dbReference>
<dbReference type="CTD" id="20202404"/>
<dbReference type="Proteomes" id="UP000015101">
    <property type="component" value="Unassembled WGS sequence"/>
</dbReference>
<evidence type="ECO:0000256" key="1">
    <source>
        <dbReference type="ARBA" id="ARBA00004370"/>
    </source>
</evidence>
<dbReference type="GO" id="GO:0016020">
    <property type="term" value="C:membrane"/>
    <property type="evidence" value="ECO:0000318"/>
    <property type="project" value="GO_Central"/>
</dbReference>
<dbReference type="SUPFAM" id="SSF50729">
    <property type="entry name" value="PH domain-like"/>
    <property type="match status" value="1"/>
</dbReference>
<name>T1F0Q4_HELRO</name>
<dbReference type="InParanoid" id="T1F0Q4"/>
<dbReference type="PANTHER" id="PTHR14309:SF12">
    <property type="entry name" value="PH DOMAIN-CONTAINING PROTEIN"/>
    <property type="match status" value="1"/>
</dbReference>
<dbReference type="KEGG" id="hro:HELRODRAFT_168557"/>
<dbReference type="OrthoDB" id="5914923at2759"/>
<dbReference type="RefSeq" id="XP_009012648.1">
    <property type="nucleotide sequence ID" value="XM_009014400.1"/>
</dbReference>
<dbReference type="AlphaFoldDB" id="T1F0Q4"/>
<dbReference type="EnsemblMetazoa" id="HelroT168557">
    <property type="protein sequence ID" value="HelroP168557"/>
    <property type="gene ID" value="HelroG168557"/>
</dbReference>
<dbReference type="GeneID" id="20202404"/>
<dbReference type="PANTHER" id="PTHR14309">
    <property type="entry name" value="EXPRESSED PROTEIN"/>
    <property type="match status" value="1"/>
</dbReference>
<dbReference type="HOGENOM" id="CLU_1241305_0_0_1"/>
<dbReference type="GO" id="GO:0045595">
    <property type="term" value="P:regulation of cell differentiation"/>
    <property type="evidence" value="ECO:0000318"/>
    <property type="project" value="GO_Central"/>
</dbReference>
<reference evidence="4" key="3">
    <citation type="submission" date="2015-06" db="UniProtKB">
        <authorList>
            <consortium name="EnsemblMetazoa"/>
        </authorList>
    </citation>
    <scope>IDENTIFICATION</scope>
</reference>
<reference evidence="3 5" key="2">
    <citation type="journal article" date="2013" name="Nature">
        <title>Insights into bilaterian evolution from three spiralian genomes.</title>
        <authorList>
            <person name="Simakov O."/>
            <person name="Marletaz F."/>
            <person name="Cho S.J."/>
            <person name="Edsinger-Gonzales E."/>
            <person name="Havlak P."/>
            <person name="Hellsten U."/>
            <person name="Kuo D.H."/>
            <person name="Larsson T."/>
            <person name="Lv J."/>
            <person name="Arendt D."/>
            <person name="Savage R."/>
            <person name="Osoegawa K."/>
            <person name="de Jong P."/>
            <person name="Grimwood J."/>
            <person name="Chapman J.A."/>
            <person name="Shapiro H."/>
            <person name="Aerts A."/>
            <person name="Otillar R.P."/>
            <person name="Terry A.Y."/>
            <person name="Boore J.L."/>
            <person name="Grigoriev I.V."/>
            <person name="Lindberg D.R."/>
            <person name="Seaver E.C."/>
            <person name="Weisblat D.A."/>
            <person name="Putnam N.H."/>
            <person name="Rokhsar D.S."/>
        </authorList>
    </citation>
    <scope>NUCLEOTIDE SEQUENCE</scope>
</reference>
<comment type="subcellular location">
    <subcellularLocation>
        <location evidence="1">Membrane</location>
    </subcellularLocation>
</comment>
<keyword evidence="2" id="KW-0472">Membrane</keyword>
<evidence type="ECO:0000313" key="4">
    <source>
        <dbReference type="EnsemblMetazoa" id="HelroP168557"/>
    </source>
</evidence>
<organism evidence="4 5">
    <name type="scientific">Helobdella robusta</name>
    <name type="common">Californian leech</name>
    <dbReference type="NCBI Taxonomy" id="6412"/>
    <lineage>
        <taxon>Eukaryota</taxon>
        <taxon>Metazoa</taxon>
        <taxon>Spiralia</taxon>
        <taxon>Lophotrochozoa</taxon>
        <taxon>Annelida</taxon>
        <taxon>Clitellata</taxon>
        <taxon>Hirudinea</taxon>
        <taxon>Rhynchobdellida</taxon>
        <taxon>Glossiphoniidae</taxon>
        <taxon>Helobdella</taxon>
    </lineage>
</organism>
<keyword evidence="5" id="KW-1185">Reference proteome</keyword>
<dbReference type="EMBL" id="KB095959">
    <property type="protein sequence ID" value="ESO09555.1"/>
    <property type="molecule type" value="Genomic_DNA"/>
</dbReference>